<dbReference type="EMBL" id="JAINDJ010000002">
    <property type="protein sequence ID" value="KAG9456323.1"/>
    <property type="molecule type" value="Genomic_DNA"/>
</dbReference>
<dbReference type="Pfam" id="PF08213">
    <property type="entry name" value="COX24_C"/>
    <property type="match status" value="1"/>
</dbReference>
<dbReference type="AlphaFoldDB" id="A0AAV7F5H7"/>
<comment type="subcellular location">
    <subcellularLocation>
        <location evidence="1">Mitochondrion</location>
    </subcellularLocation>
</comment>
<reference evidence="7 8" key="1">
    <citation type="submission" date="2021-07" db="EMBL/GenBank/DDBJ databases">
        <title>The Aristolochia fimbriata genome: insights into angiosperm evolution, floral development and chemical biosynthesis.</title>
        <authorList>
            <person name="Jiao Y."/>
        </authorList>
    </citation>
    <scope>NUCLEOTIDE SEQUENCE [LARGE SCALE GENOMIC DNA]</scope>
    <source>
        <strain evidence="7">IBCAS-2021</strain>
        <tissue evidence="7">Leaf</tissue>
    </source>
</reference>
<comment type="similarity">
    <text evidence="3">Belongs to the mitochondrion-specific ribosomal protein mS38 family.</text>
</comment>
<evidence type="ECO:0000256" key="5">
    <source>
        <dbReference type="SAM" id="MobiDB-lite"/>
    </source>
</evidence>
<feature type="region of interest" description="Disordered" evidence="5">
    <location>
        <begin position="98"/>
        <end position="129"/>
    </location>
</feature>
<comment type="caution">
    <text evidence="7">The sequence shown here is derived from an EMBL/GenBank/DDBJ whole genome shotgun (WGS) entry which is preliminary data.</text>
</comment>
<feature type="compositionally biased region" description="Basic residues" evidence="5">
    <location>
        <begin position="106"/>
        <end position="129"/>
    </location>
</feature>
<dbReference type="SMART" id="SM01155">
    <property type="entry name" value="DUF1713"/>
    <property type="match status" value="1"/>
</dbReference>
<evidence type="ECO:0000259" key="6">
    <source>
        <dbReference type="SMART" id="SM01155"/>
    </source>
</evidence>
<evidence type="ECO:0000256" key="2">
    <source>
        <dbReference type="ARBA" id="ARBA00023128"/>
    </source>
</evidence>
<keyword evidence="2" id="KW-0496">Mitochondrion</keyword>
<dbReference type="InterPro" id="IPR013177">
    <property type="entry name" value="Ribosomal_mS38_C"/>
</dbReference>
<gene>
    <name evidence="7" type="ORF">H6P81_000831</name>
</gene>
<evidence type="ECO:0000256" key="1">
    <source>
        <dbReference type="ARBA" id="ARBA00004173"/>
    </source>
</evidence>
<feature type="compositionally biased region" description="Polar residues" evidence="5">
    <location>
        <begin position="28"/>
        <end position="45"/>
    </location>
</feature>
<name>A0AAV7F5H7_ARIFI</name>
<dbReference type="Proteomes" id="UP000825729">
    <property type="component" value="Unassembled WGS sequence"/>
</dbReference>
<evidence type="ECO:0000256" key="3">
    <source>
        <dbReference type="ARBA" id="ARBA00035647"/>
    </source>
</evidence>
<evidence type="ECO:0000313" key="8">
    <source>
        <dbReference type="Proteomes" id="UP000825729"/>
    </source>
</evidence>
<accession>A0AAV7F5H7</accession>
<evidence type="ECO:0000256" key="4">
    <source>
        <dbReference type="ARBA" id="ARBA00035682"/>
    </source>
</evidence>
<dbReference type="GO" id="GO:0005739">
    <property type="term" value="C:mitochondrion"/>
    <property type="evidence" value="ECO:0007669"/>
    <property type="project" value="UniProtKB-SubCell"/>
</dbReference>
<protein>
    <recommendedName>
        <fullName evidence="4">Small ribosomal subunit protein mS38</fullName>
    </recommendedName>
</protein>
<dbReference type="PANTHER" id="PTHR32035">
    <property type="entry name" value="AURORA KINASE A-INTERACTING PROTEIN"/>
    <property type="match status" value="1"/>
</dbReference>
<sequence>MASILKLINKPSSLRILSTLRNPPTSVLNLPLSSRQNESDPCTKNTNHHLSHLDDEKLPTSQPFKIYPSFTLGYFLEPTSSESLHLCTESDESPCETHEVWADSVKKKRKKKMNKHKYRKLRKRLGRQT</sequence>
<organism evidence="7 8">
    <name type="scientific">Aristolochia fimbriata</name>
    <name type="common">White veined hardy Dutchman's pipe vine</name>
    <dbReference type="NCBI Taxonomy" id="158543"/>
    <lineage>
        <taxon>Eukaryota</taxon>
        <taxon>Viridiplantae</taxon>
        <taxon>Streptophyta</taxon>
        <taxon>Embryophyta</taxon>
        <taxon>Tracheophyta</taxon>
        <taxon>Spermatophyta</taxon>
        <taxon>Magnoliopsida</taxon>
        <taxon>Magnoliidae</taxon>
        <taxon>Piperales</taxon>
        <taxon>Aristolochiaceae</taxon>
        <taxon>Aristolochia</taxon>
    </lineage>
</organism>
<feature type="domain" description="Ribosomal protein mS38 C-terminal" evidence="6">
    <location>
        <begin position="101"/>
        <end position="128"/>
    </location>
</feature>
<evidence type="ECO:0000313" key="7">
    <source>
        <dbReference type="EMBL" id="KAG9456323.1"/>
    </source>
</evidence>
<keyword evidence="8" id="KW-1185">Reference proteome</keyword>
<proteinExistence type="inferred from homology"/>
<dbReference type="PANTHER" id="PTHR32035:SF3">
    <property type="entry name" value="SMALL RIBOSOMAL SUBUNIT PROTEIN MS38"/>
    <property type="match status" value="1"/>
</dbReference>
<feature type="region of interest" description="Disordered" evidence="5">
    <location>
        <begin position="28"/>
        <end position="58"/>
    </location>
</feature>